<name>A0A0V0TBE9_9BILA</name>
<evidence type="ECO:0000256" key="1">
    <source>
        <dbReference type="SAM" id="MobiDB-lite"/>
    </source>
</evidence>
<gene>
    <name evidence="2" type="ORF">T05_15070</name>
</gene>
<accession>A0A0V0TBE9</accession>
<proteinExistence type="predicted"/>
<reference evidence="2 3" key="1">
    <citation type="submission" date="2015-01" db="EMBL/GenBank/DDBJ databases">
        <title>Evolution of Trichinella species and genotypes.</title>
        <authorList>
            <person name="Korhonen P.K."/>
            <person name="Edoardo P."/>
            <person name="Giuseppe L.R."/>
            <person name="Gasser R.B."/>
        </authorList>
    </citation>
    <scope>NUCLEOTIDE SEQUENCE [LARGE SCALE GENOMIC DNA]</scope>
    <source>
        <strain evidence="2">ISS417</strain>
    </source>
</reference>
<comment type="caution">
    <text evidence="2">The sequence shown here is derived from an EMBL/GenBank/DDBJ whole genome shotgun (WGS) entry which is preliminary data.</text>
</comment>
<organism evidence="2 3">
    <name type="scientific">Trichinella murrelli</name>
    <dbReference type="NCBI Taxonomy" id="144512"/>
    <lineage>
        <taxon>Eukaryota</taxon>
        <taxon>Metazoa</taxon>
        <taxon>Ecdysozoa</taxon>
        <taxon>Nematoda</taxon>
        <taxon>Enoplea</taxon>
        <taxon>Dorylaimia</taxon>
        <taxon>Trichinellida</taxon>
        <taxon>Trichinellidae</taxon>
        <taxon>Trichinella</taxon>
    </lineage>
</organism>
<protein>
    <submittedName>
        <fullName evidence="2">Uncharacterized protein</fullName>
    </submittedName>
</protein>
<dbReference type="EMBL" id="JYDJ01000372">
    <property type="protein sequence ID" value="KRX36324.1"/>
    <property type="molecule type" value="Genomic_DNA"/>
</dbReference>
<keyword evidence="3" id="KW-1185">Reference proteome</keyword>
<feature type="region of interest" description="Disordered" evidence="1">
    <location>
        <begin position="60"/>
        <end position="79"/>
    </location>
</feature>
<evidence type="ECO:0000313" key="3">
    <source>
        <dbReference type="Proteomes" id="UP000055048"/>
    </source>
</evidence>
<sequence length="79" mass="8848">MFKASATFVNSVSISSYPTSRESSLKSYLVCADQLLALWRDMSQAINEKGIPEFPNVEKFPAKPAPQRHQALQKRDCST</sequence>
<dbReference type="Proteomes" id="UP000055048">
    <property type="component" value="Unassembled WGS sequence"/>
</dbReference>
<dbReference type="AlphaFoldDB" id="A0A0V0TBE9"/>
<evidence type="ECO:0000313" key="2">
    <source>
        <dbReference type="EMBL" id="KRX36324.1"/>
    </source>
</evidence>